<proteinExistence type="inferred from homology"/>
<dbReference type="InterPro" id="IPR048328">
    <property type="entry name" value="Dyp_perox_C"/>
</dbReference>
<dbReference type="PANTHER" id="PTHR30521">
    <property type="entry name" value="DEFERROCHELATASE/PEROXIDASE"/>
    <property type="match status" value="1"/>
</dbReference>
<evidence type="ECO:0000259" key="11">
    <source>
        <dbReference type="Pfam" id="PF20628"/>
    </source>
</evidence>
<dbReference type="InterPro" id="IPR011008">
    <property type="entry name" value="Dimeric_a/b-barrel"/>
</dbReference>
<evidence type="ECO:0000256" key="1">
    <source>
        <dbReference type="ARBA" id="ARBA00001970"/>
    </source>
</evidence>
<evidence type="ECO:0000256" key="4">
    <source>
        <dbReference type="ARBA" id="ARBA00022723"/>
    </source>
</evidence>
<evidence type="ECO:0000259" key="10">
    <source>
        <dbReference type="Pfam" id="PF04261"/>
    </source>
</evidence>
<feature type="domain" description="Dyp-type peroxidase N-terminal" evidence="10">
    <location>
        <begin position="108"/>
        <end position="224"/>
    </location>
</feature>
<dbReference type="InterPro" id="IPR006314">
    <property type="entry name" value="Dyp_peroxidase"/>
</dbReference>
<evidence type="ECO:0000256" key="7">
    <source>
        <dbReference type="ARBA" id="ARBA00023004"/>
    </source>
</evidence>
<keyword evidence="7" id="KW-0408">Iron</keyword>
<evidence type="ECO:0000313" key="12">
    <source>
        <dbReference type="EMBL" id="GEO88272.1"/>
    </source>
</evidence>
<protein>
    <recommendedName>
        <fullName evidence="14">Peroxidase</fullName>
    </recommendedName>
</protein>
<dbReference type="PROSITE" id="PS51404">
    <property type="entry name" value="DYP_PEROXIDASE"/>
    <property type="match status" value="1"/>
</dbReference>
<keyword evidence="5" id="KW-0732">Signal</keyword>
<dbReference type="Pfam" id="PF04261">
    <property type="entry name" value="Dyp_perox_N"/>
    <property type="match status" value="1"/>
</dbReference>
<dbReference type="SUPFAM" id="SSF54909">
    <property type="entry name" value="Dimeric alpha+beta barrel"/>
    <property type="match status" value="1"/>
</dbReference>
<gene>
    <name evidence="12" type="ORF">AFL01nite_05990</name>
</gene>
<dbReference type="GO" id="GO:0046872">
    <property type="term" value="F:metal ion binding"/>
    <property type="evidence" value="ECO:0007669"/>
    <property type="project" value="UniProtKB-KW"/>
</dbReference>
<dbReference type="Pfam" id="PF20628">
    <property type="entry name" value="Dyp_perox_C"/>
    <property type="match status" value="1"/>
</dbReference>
<accession>A0A512HS30</accession>
<keyword evidence="13" id="KW-1185">Reference proteome</keyword>
<evidence type="ECO:0000256" key="6">
    <source>
        <dbReference type="ARBA" id="ARBA00023002"/>
    </source>
</evidence>
<comment type="cofactor">
    <cofactor evidence="1">
        <name>heme b</name>
        <dbReference type="ChEBI" id="CHEBI:60344"/>
    </cofactor>
</comment>
<sequence length="433" mass="45469">MNVENPGAAHDKYEPSAGRRISRRSLVGLVGAAGVGGVAGLVGGRSISPASGATSEALAARLARSESVASTRSALPAGVAAPIPACGHILSIDLSDDPGQTPSDLAVAARELLIEWSRLAQQLAPGAAPSTTAAAGADLRAASLEFTIGIGSSLLQRCGLGARIPKPLVPLPAFDVDRLAPDQCDGDFLIQLGAEDPMRLAGAVQAVLSTLKNRAQVRWSVRGFSQSAASASDVRQTPRNIMGQRDGTNNPERGSSLWETVVTAREGVGPARWMDGGSYAVVRQIHIDLDGWFALSMPERDTAMGRSTVTGAALGHSREHDPVELARRDAAGELLIDPRAHIRLSSAQNVAGQRIYRRSWNFDHGPQAEGRRAGMLFVAWQADPRRGFIPIQQALDDGGDLLSAHAKHVGSAVYAVPPLRSGDPYVGHELFGT</sequence>
<evidence type="ECO:0008006" key="14">
    <source>
        <dbReference type="Google" id="ProtNLM"/>
    </source>
</evidence>
<keyword evidence="6" id="KW-0560">Oxidoreductase</keyword>
<comment type="caution">
    <text evidence="12">The sequence shown here is derived from an EMBL/GenBank/DDBJ whole genome shotgun (WGS) entry which is preliminary data.</text>
</comment>
<dbReference type="PANTHER" id="PTHR30521:SF4">
    <property type="entry name" value="DEFERROCHELATASE"/>
    <property type="match status" value="1"/>
</dbReference>
<evidence type="ECO:0000256" key="3">
    <source>
        <dbReference type="ARBA" id="ARBA00022617"/>
    </source>
</evidence>
<name>A0A512HS30_9ACTN</name>
<dbReference type="OrthoDB" id="9781066at2"/>
<feature type="compositionally biased region" description="Polar residues" evidence="9">
    <location>
        <begin position="230"/>
        <end position="239"/>
    </location>
</feature>
<dbReference type="NCBIfam" id="TIGR01413">
    <property type="entry name" value="Dyp_perox_fam"/>
    <property type="match status" value="1"/>
</dbReference>
<dbReference type="PROSITE" id="PS51318">
    <property type="entry name" value="TAT"/>
    <property type="match status" value="1"/>
</dbReference>
<dbReference type="AlphaFoldDB" id="A0A512HS30"/>
<dbReference type="GO" id="GO:0020037">
    <property type="term" value="F:heme binding"/>
    <property type="evidence" value="ECO:0007669"/>
    <property type="project" value="InterPro"/>
</dbReference>
<dbReference type="GO" id="GO:0004601">
    <property type="term" value="F:peroxidase activity"/>
    <property type="evidence" value="ECO:0007669"/>
    <property type="project" value="UniProtKB-KW"/>
</dbReference>
<evidence type="ECO:0000256" key="9">
    <source>
        <dbReference type="SAM" id="MobiDB-lite"/>
    </source>
</evidence>
<feature type="region of interest" description="Disordered" evidence="9">
    <location>
        <begin position="230"/>
        <end position="254"/>
    </location>
</feature>
<evidence type="ECO:0000313" key="13">
    <source>
        <dbReference type="Proteomes" id="UP000321769"/>
    </source>
</evidence>
<keyword evidence="3" id="KW-0349">Heme</keyword>
<comment type="similarity">
    <text evidence="8">Belongs to the DyP-type peroxidase family.</text>
</comment>
<keyword evidence="4" id="KW-0479">Metal-binding</keyword>
<dbReference type="InterPro" id="IPR048327">
    <property type="entry name" value="Dyp_perox_N"/>
</dbReference>
<keyword evidence="2" id="KW-0575">Peroxidase</keyword>
<evidence type="ECO:0000256" key="2">
    <source>
        <dbReference type="ARBA" id="ARBA00022559"/>
    </source>
</evidence>
<reference evidence="12 13" key="1">
    <citation type="submission" date="2019-07" db="EMBL/GenBank/DDBJ databases">
        <title>Whole genome shotgun sequence of Aeromicrobium flavum NBRC 107625.</title>
        <authorList>
            <person name="Hosoyama A."/>
            <person name="Uohara A."/>
            <person name="Ohji S."/>
            <person name="Ichikawa N."/>
        </authorList>
    </citation>
    <scope>NUCLEOTIDE SEQUENCE [LARGE SCALE GENOMIC DNA]</scope>
    <source>
        <strain evidence="12 13">NBRC 107625</strain>
    </source>
</reference>
<dbReference type="GO" id="GO:0005829">
    <property type="term" value="C:cytosol"/>
    <property type="evidence" value="ECO:0007669"/>
    <property type="project" value="TreeGrafter"/>
</dbReference>
<dbReference type="EMBL" id="BJZQ01000001">
    <property type="protein sequence ID" value="GEO88272.1"/>
    <property type="molecule type" value="Genomic_DNA"/>
</dbReference>
<organism evidence="12 13">
    <name type="scientific">Aeromicrobium flavum</name>
    <dbReference type="NCBI Taxonomy" id="416568"/>
    <lineage>
        <taxon>Bacteria</taxon>
        <taxon>Bacillati</taxon>
        <taxon>Actinomycetota</taxon>
        <taxon>Actinomycetes</taxon>
        <taxon>Propionibacteriales</taxon>
        <taxon>Nocardioidaceae</taxon>
        <taxon>Aeromicrobium</taxon>
    </lineage>
</organism>
<evidence type="ECO:0000256" key="8">
    <source>
        <dbReference type="ARBA" id="ARBA00025737"/>
    </source>
</evidence>
<evidence type="ECO:0000256" key="5">
    <source>
        <dbReference type="ARBA" id="ARBA00022729"/>
    </source>
</evidence>
<dbReference type="InterPro" id="IPR006311">
    <property type="entry name" value="TAT_signal"/>
</dbReference>
<feature type="domain" description="Dyp-type peroxidase C-terminal" evidence="11">
    <location>
        <begin position="237"/>
        <end position="419"/>
    </location>
</feature>
<dbReference type="Proteomes" id="UP000321769">
    <property type="component" value="Unassembled WGS sequence"/>
</dbReference>